<proteinExistence type="predicted"/>
<name>A0AAU7YK99_9RICK</name>
<accession>A0AAU7YK99</accession>
<dbReference type="Gene3D" id="3.40.630.30">
    <property type="match status" value="1"/>
</dbReference>
<organism evidence="1">
    <name type="scientific">Wolbachia endosymbiont of Polyergus mexicanus</name>
    <dbReference type="NCBI Taxonomy" id="3171167"/>
    <lineage>
        <taxon>Bacteria</taxon>
        <taxon>Pseudomonadati</taxon>
        <taxon>Pseudomonadota</taxon>
        <taxon>Alphaproteobacteria</taxon>
        <taxon>Rickettsiales</taxon>
        <taxon>Anaplasmataceae</taxon>
        <taxon>Wolbachieae</taxon>
        <taxon>Wolbachia</taxon>
    </lineage>
</organism>
<sequence>MNKNITFKALKEEHFLLLLKWLETPHVKKWWDADINWTPELIEKKYSNYIKAFET</sequence>
<dbReference type="InterPro" id="IPR016181">
    <property type="entry name" value="Acyl_CoA_acyltransferase"/>
</dbReference>
<gene>
    <name evidence="1" type="ORF">ABS808_05620</name>
</gene>
<evidence type="ECO:0000313" key="1">
    <source>
        <dbReference type="EMBL" id="XCA33224.1"/>
    </source>
</evidence>
<dbReference type="AlphaFoldDB" id="A0AAU7YK99"/>
<protein>
    <submittedName>
        <fullName evidence="1">Acetyltransferase</fullName>
    </submittedName>
</protein>
<reference evidence="1" key="1">
    <citation type="submission" date="2024-06" db="EMBL/GenBank/DDBJ databases">
        <title>Genome assembly of the Polyergus mexicanus.</title>
        <authorList>
            <person name="Cash E."/>
            <person name="Tustsui N.D."/>
            <person name="Ward P."/>
            <person name="Nguyen O."/>
            <person name="Sahasrabudhe R."/>
            <person name="Fairbairn C.W."/>
            <person name="Seligmann W.E."/>
            <person name="Sacco S."/>
            <person name="Beraut E."/>
            <person name="Miller C."/>
            <person name="Toffelmier E."/>
            <person name="Shaffer H.B."/>
        </authorList>
    </citation>
    <scope>NUCLEOTIDE SEQUENCE</scope>
    <source>
        <strain evidence="1">NDT 795.1</strain>
    </source>
</reference>
<dbReference type="SUPFAM" id="SSF55729">
    <property type="entry name" value="Acyl-CoA N-acyltransferases (Nat)"/>
    <property type="match status" value="1"/>
</dbReference>
<dbReference type="EMBL" id="CP158586">
    <property type="protein sequence ID" value="XCA33224.1"/>
    <property type="molecule type" value="Genomic_DNA"/>
</dbReference>